<dbReference type="AlphaFoldDB" id="A0AAW2KA92"/>
<reference evidence="1" key="2">
    <citation type="journal article" date="2024" name="Plant">
        <title>Genomic evolution and insights into agronomic trait innovations of Sesamum species.</title>
        <authorList>
            <person name="Miao H."/>
            <person name="Wang L."/>
            <person name="Qu L."/>
            <person name="Liu H."/>
            <person name="Sun Y."/>
            <person name="Le M."/>
            <person name="Wang Q."/>
            <person name="Wei S."/>
            <person name="Zheng Y."/>
            <person name="Lin W."/>
            <person name="Duan Y."/>
            <person name="Cao H."/>
            <person name="Xiong S."/>
            <person name="Wang X."/>
            <person name="Wei L."/>
            <person name="Li C."/>
            <person name="Ma Q."/>
            <person name="Ju M."/>
            <person name="Zhao R."/>
            <person name="Li G."/>
            <person name="Mu C."/>
            <person name="Tian Q."/>
            <person name="Mei H."/>
            <person name="Zhang T."/>
            <person name="Gao T."/>
            <person name="Zhang H."/>
        </authorList>
    </citation>
    <scope>NUCLEOTIDE SEQUENCE</scope>
    <source>
        <strain evidence="1">G02</strain>
    </source>
</reference>
<proteinExistence type="predicted"/>
<evidence type="ECO:0000313" key="1">
    <source>
        <dbReference type="EMBL" id="KAL0303378.1"/>
    </source>
</evidence>
<sequence length="88" mass="9602">MPVPLTLFGLTGNWLGVEKGQAPLACPVRACQLGSHEQVLPFAPSTKELSQCRNASIKIFKAKKLLPGSELEQRVALVLVRTEEARFS</sequence>
<comment type="caution">
    <text evidence="1">The sequence shown here is derived from an EMBL/GenBank/DDBJ whole genome shotgun (WGS) entry which is preliminary data.</text>
</comment>
<dbReference type="EMBL" id="JACGWJ010000029">
    <property type="protein sequence ID" value="KAL0303378.1"/>
    <property type="molecule type" value="Genomic_DNA"/>
</dbReference>
<organism evidence="1">
    <name type="scientific">Sesamum radiatum</name>
    <name type="common">Black benniseed</name>
    <dbReference type="NCBI Taxonomy" id="300843"/>
    <lineage>
        <taxon>Eukaryota</taxon>
        <taxon>Viridiplantae</taxon>
        <taxon>Streptophyta</taxon>
        <taxon>Embryophyta</taxon>
        <taxon>Tracheophyta</taxon>
        <taxon>Spermatophyta</taxon>
        <taxon>Magnoliopsida</taxon>
        <taxon>eudicotyledons</taxon>
        <taxon>Gunneridae</taxon>
        <taxon>Pentapetalae</taxon>
        <taxon>asterids</taxon>
        <taxon>lamiids</taxon>
        <taxon>Lamiales</taxon>
        <taxon>Pedaliaceae</taxon>
        <taxon>Sesamum</taxon>
    </lineage>
</organism>
<accession>A0AAW2KA92</accession>
<protein>
    <submittedName>
        <fullName evidence="1">Uncharacterized protein</fullName>
    </submittedName>
</protein>
<reference evidence="1" key="1">
    <citation type="submission" date="2020-06" db="EMBL/GenBank/DDBJ databases">
        <authorList>
            <person name="Li T."/>
            <person name="Hu X."/>
            <person name="Zhang T."/>
            <person name="Song X."/>
            <person name="Zhang H."/>
            <person name="Dai N."/>
            <person name="Sheng W."/>
            <person name="Hou X."/>
            <person name="Wei L."/>
        </authorList>
    </citation>
    <scope>NUCLEOTIDE SEQUENCE</scope>
    <source>
        <strain evidence="1">G02</strain>
        <tissue evidence="1">Leaf</tissue>
    </source>
</reference>
<name>A0AAW2KA92_SESRA</name>
<gene>
    <name evidence="1" type="ORF">Sradi_6205900</name>
</gene>